<gene>
    <name evidence="3" type="ORF">D0962_01855</name>
</gene>
<evidence type="ECO:0000259" key="2">
    <source>
        <dbReference type="PROSITE" id="PS51898"/>
    </source>
</evidence>
<dbReference type="Gene3D" id="1.10.443.10">
    <property type="entry name" value="Intergrase catalytic core"/>
    <property type="match status" value="1"/>
</dbReference>
<name>A0A6M0RZY7_9CYAN</name>
<dbReference type="Proteomes" id="UP000473574">
    <property type="component" value="Unassembled WGS sequence"/>
</dbReference>
<keyword evidence="1" id="KW-0233">DNA recombination</keyword>
<evidence type="ECO:0000313" key="4">
    <source>
        <dbReference type="Proteomes" id="UP000473574"/>
    </source>
</evidence>
<dbReference type="InterPro" id="IPR011010">
    <property type="entry name" value="DNA_brk_join_enz"/>
</dbReference>
<organism evidence="3 4">
    <name type="scientific">Adonisia turfae CCMR0082</name>
    <dbReference type="NCBI Taxonomy" id="2304604"/>
    <lineage>
        <taxon>Bacteria</taxon>
        <taxon>Bacillati</taxon>
        <taxon>Cyanobacteriota</taxon>
        <taxon>Adonisia</taxon>
        <taxon>Adonisia turfae</taxon>
    </lineage>
</organism>
<dbReference type="SUPFAM" id="SSF56349">
    <property type="entry name" value="DNA breaking-rejoining enzymes"/>
    <property type="match status" value="1"/>
</dbReference>
<accession>A0A6M0RZY7</accession>
<dbReference type="InterPro" id="IPR013762">
    <property type="entry name" value="Integrase-like_cat_sf"/>
</dbReference>
<dbReference type="InterPro" id="IPR002104">
    <property type="entry name" value="Integrase_catalytic"/>
</dbReference>
<dbReference type="EMBL" id="QZCE01000001">
    <property type="protein sequence ID" value="NEZ61530.1"/>
    <property type="molecule type" value="Genomic_DNA"/>
</dbReference>
<evidence type="ECO:0000256" key="1">
    <source>
        <dbReference type="ARBA" id="ARBA00023172"/>
    </source>
</evidence>
<dbReference type="PROSITE" id="PS51898">
    <property type="entry name" value="TYR_RECOMBINASE"/>
    <property type="match status" value="1"/>
</dbReference>
<sequence length="360" mass="41068">MPDVDKLIKAANSKLDILRIERRGQKLSLRGTLPKKPGKGRGNEQQRIPLKIYANADGVKVALARAKRAESDLSLQQWDWSHWTGEEVDSIQSAQVLAKKFAEYKKPSIKASSFRANYLYPLESLPNKPLTEEMLRAHIQQRNEPGTWARKNDVMVFTALCKFAKVPVDLKDLGKGYTAKPVKPDDLPTDKKIETIWESLKGTTWEWAYGMMATYGLRPHEIFAIIDPLGVATKTGKISIAEDSKTGQRDVWPLPDRWRERFNLANVIMPNIRYEGRDNQQLGQRMSSNLRKKIPHKPYALRHAWAIRSAVMGVPDSIAARWMGHSISIHAATYHAAISQRQHETIWEKVNKDDSQEEEK</sequence>
<dbReference type="GO" id="GO:0015074">
    <property type="term" value="P:DNA integration"/>
    <property type="evidence" value="ECO:0007669"/>
    <property type="project" value="InterPro"/>
</dbReference>
<feature type="domain" description="Tyr recombinase" evidence="2">
    <location>
        <begin position="182"/>
        <end position="347"/>
    </location>
</feature>
<dbReference type="AlphaFoldDB" id="A0A6M0RZY7"/>
<dbReference type="GO" id="GO:0003677">
    <property type="term" value="F:DNA binding"/>
    <property type="evidence" value="ECO:0007669"/>
    <property type="project" value="InterPro"/>
</dbReference>
<reference evidence="3 4" key="1">
    <citation type="journal article" date="2020" name="Microb. Ecol.">
        <title>Ecogenomics of the Marine Benthic Filamentous Cyanobacterium Adonisia.</title>
        <authorList>
            <person name="Walter J.M."/>
            <person name="Coutinho F.H."/>
            <person name="Leomil L."/>
            <person name="Hargreaves P.I."/>
            <person name="Campeao M.E."/>
            <person name="Vieira V.V."/>
            <person name="Silva B.S."/>
            <person name="Fistarol G.O."/>
            <person name="Salomon P.S."/>
            <person name="Sawabe T."/>
            <person name="Mino S."/>
            <person name="Hosokawa M."/>
            <person name="Miyashita H."/>
            <person name="Maruyama F."/>
            <person name="van Verk M.C."/>
            <person name="Dutilh B.E."/>
            <person name="Thompson C.C."/>
            <person name="Thompson F.L."/>
        </authorList>
    </citation>
    <scope>NUCLEOTIDE SEQUENCE [LARGE SCALE GENOMIC DNA]</scope>
    <source>
        <strain evidence="3 4">CCMR0082</strain>
    </source>
</reference>
<comment type="caution">
    <text evidence="3">The sequence shown here is derived from an EMBL/GenBank/DDBJ whole genome shotgun (WGS) entry which is preliminary data.</text>
</comment>
<dbReference type="RefSeq" id="WP_163659365.1">
    <property type="nucleotide sequence ID" value="NZ_QZCE01000001.1"/>
</dbReference>
<evidence type="ECO:0000313" key="3">
    <source>
        <dbReference type="EMBL" id="NEZ61530.1"/>
    </source>
</evidence>
<proteinExistence type="predicted"/>
<protein>
    <recommendedName>
        <fullName evidence="2">Tyr recombinase domain-containing protein</fullName>
    </recommendedName>
</protein>
<dbReference type="GO" id="GO:0006310">
    <property type="term" value="P:DNA recombination"/>
    <property type="evidence" value="ECO:0007669"/>
    <property type="project" value="UniProtKB-KW"/>
</dbReference>